<organism evidence="2 3">
    <name type="scientific">Pontiella desulfatans</name>
    <dbReference type="NCBI Taxonomy" id="2750659"/>
    <lineage>
        <taxon>Bacteria</taxon>
        <taxon>Pseudomonadati</taxon>
        <taxon>Kiritimatiellota</taxon>
        <taxon>Kiritimatiellia</taxon>
        <taxon>Kiritimatiellales</taxon>
        <taxon>Pontiellaceae</taxon>
        <taxon>Pontiella</taxon>
    </lineage>
</organism>
<evidence type="ECO:0000313" key="3">
    <source>
        <dbReference type="Proteomes" id="UP000366872"/>
    </source>
</evidence>
<name>A0A6C2TWU5_PONDE</name>
<evidence type="ECO:0000313" key="2">
    <source>
        <dbReference type="EMBL" id="VGO12037.1"/>
    </source>
</evidence>
<protein>
    <recommendedName>
        <fullName evidence="4">Outer-membrane lipoprotein carrier protein</fullName>
    </recommendedName>
</protein>
<dbReference type="Pfam" id="PF03548">
    <property type="entry name" value="LolA"/>
    <property type="match status" value="1"/>
</dbReference>
<dbReference type="Gene3D" id="2.50.20.10">
    <property type="entry name" value="Lipoprotein localisation LolA/LolB/LppX"/>
    <property type="match status" value="1"/>
</dbReference>
<gene>
    <name evidence="2" type="ORF">PDESU_00586</name>
</gene>
<evidence type="ECO:0000256" key="1">
    <source>
        <dbReference type="ARBA" id="ARBA00022729"/>
    </source>
</evidence>
<proteinExistence type="predicted"/>
<sequence>MNTMFKPRNTQNTRKRKSLIIPCILCIPWFISITCIAEEGQAALLQDLEKSFSSIQTVQTNFKQEKALKIFKRTIRMDGRLVLENPGKMAWRINSPIRYVLILNGEHAIQWDEDSNQIQKQKTSGDPVFEEVIGQIEKWFSGEFASLLDDYDLTVKSRQPPVLQFVPKADGMVGKVIKSLTINVRDDRTYVEQIVIEDMGGDTTSITFIDTVLNAPVPEKEWEVGQDG</sequence>
<keyword evidence="3" id="KW-1185">Reference proteome</keyword>
<dbReference type="SUPFAM" id="SSF89392">
    <property type="entry name" value="Prokaryotic lipoproteins and lipoprotein localization factors"/>
    <property type="match status" value="1"/>
</dbReference>
<evidence type="ECO:0008006" key="4">
    <source>
        <dbReference type="Google" id="ProtNLM"/>
    </source>
</evidence>
<dbReference type="EMBL" id="CAAHFG010000001">
    <property type="protein sequence ID" value="VGO12037.1"/>
    <property type="molecule type" value="Genomic_DNA"/>
</dbReference>
<keyword evidence="1" id="KW-0732">Signal</keyword>
<reference evidence="2 3" key="1">
    <citation type="submission" date="2019-04" db="EMBL/GenBank/DDBJ databases">
        <authorList>
            <person name="Van Vliet M D."/>
        </authorList>
    </citation>
    <scope>NUCLEOTIDE SEQUENCE [LARGE SCALE GENOMIC DNA]</scope>
    <source>
        <strain evidence="2 3">F1</strain>
    </source>
</reference>
<dbReference type="PANTHER" id="PTHR35869">
    <property type="entry name" value="OUTER-MEMBRANE LIPOPROTEIN CARRIER PROTEIN"/>
    <property type="match status" value="1"/>
</dbReference>
<dbReference type="InterPro" id="IPR029046">
    <property type="entry name" value="LolA/LolB/LppX"/>
</dbReference>
<dbReference type="Proteomes" id="UP000366872">
    <property type="component" value="Unassembled WGS sequence"/>
</dbReference>
<accession>A0A6C2TWU5</accession>
<dbReference type="PANTHER" id="PTHR35869:SF1">
    <property type="entry name" value="OUTER-MEMBRANE LIPOPROTEIN CARRIER PROTEIN"/>
    <property type="match status" value="1"/>
</dbReference>
<dbReference type="CDD" id="cd16325">
    <property type="entry name" value="LolA"/>
    <property type="match status" value="1"/>
</dbReference>
<dbReference type="InterPro" id="IPR004564">
    <property type="entry name" value="OM_lipoprot_carrier_LolA-like"/>
</dbReference>
<dbReference type="AlphaFoldDB" id="A0A6C2TWU5"/>
<dbReference type="RefSeq" id="WP_136077737.1">
    <property type="nucleotide sequence ID" value="NZ_CAAHFG010000001.1"/>
</dbReference>